<proteinExistence type="predicted"/>
<evidence type="ECO:0008006" key="3">
    <source>
        <dbReference type="Google" id="ProtNLM"/>
    </source>
</evidence>
<dbReference type="Proteomes" id="UP001274830">
    <property type="component" value="Unassembled WGS sequence"/>
</dbReference>
<protein>
    <recommendedName>
        <fullName evidence="3">F-box domain-containing protein</fullName>
    </recommendedName>
</protein>
<gene>
    <name evidence="1" type="ORF">LTR78_003771</name>
</gene>
<dbReference type="EMBL" id="JAUTXT010000010">
    <property type="protein sequence ID" value="KAK3676495.1"/>
    <property type="molecule type" value="Genomic_DNA"/>
</dbReference>
<reference evidence="1" key="1">
    <citation type="submission" date="2023-07" db="EMBL/GenBank/DDBJ databases">
        <title>Black Yeasts Isolated from many extreme environments.</title>
        <authorList>
            <person name="Coleine C."/>
            <person name="Stajich J.E."/>
            <person name="Selbmann L."/>
        </authorList>
    </citation>
    <scope>NUCLEOTIDE SEQUENCE</scope>
    <source>
        <strain evidence="1">CCFEE 5485</strain>
    </source>
</reference>
<dbReference type="AlphaFoldDB" id="A0AAE0WRJ8"/>
<comment type="caution">
    <text evidence="1">The sequence shown here is derived from an EMBL/GenBank/DDBJ whole genome shotgun (WGS) entry which is preliminary data.</text>
</comment>
<sequence length="291" mass="32591">MACQTDLPSIGLASLSTLERRHLSHQVNTISAVRRRNMERLSILEQRSTHSDLGLIIQGLREDNDAYAKLVTQLADLIPSVYGQTTRAATLAKQVFGTFELLELILLFLKPRRLLVAMCASKIFRDTALASPPTLRRMGLLPESGLPCIPIVQYWPFAIDIKPVRQYVRDRAPEAWTVQFSITTLSADSAKHLHFGSRSRKVLICQPPPKSMDVWTNCCRPENADPILTGQWPPHPLETLRSEGGITVGQIVDAAIRVMGKHRSCSLAPRELYDEREAVRCAINFKATVQM</sequence>
<name>A0AAE0WRJ8_9PEZI</name>
<evidence type="ECO:0000313" key="2">
    <source>
        <dbReference type="Proteomes" id="UP001274830"/>
    </source>
</evidence>
<keyword evidence="2" id="KW-1185">Reference proteome</keyword>
<evidence type="ECO:0000313" key="1">
    <source>
        <dbReference type="EMBL" id="KAK3676495.1"/>
    </source>
</evidence>
<organism evidence="1 2">
    <name type="scientific">Recurvomyces mirabilis</name>
    <dbReference type="NCBI Taxonomy" id="574656"/>
    <lineage>
        <taxon>Eukaryota</taxon>
        <taxon>Fungi</taxon>
        <taxon>Dikarya</taxon>
        <taxon>Ascomycota</taxon>
        <taxon>Pezizomycotina</taxon>
        <taxon>Dothideomycetes</taxon>
        <taxon>Dothideomycetidae</taxon>
        <taxon>Mycosphaerellales</taxon>
        <taxon>Teratosphaeriaceae</taxon>
        <taxon>Recurvomyces</taxon>
    </lineage>
</organism>
<accession>A0AAE0WRJ8</accession>